<dbReference type="EMBL" id="CP043494">
    <property type="protein sequence ID" value="WNG45183.1"/>
    <property type="molecule type" value="Genomic_DNA"/>
</dbReference>
<keyword evidence="7" id="KW-1185">Reference proteome</keyword>
<dbReference type="SUPFAM" id="SSF51690">
    <property type="entry name" value="Nicotinate/Quinolinate PRTase C-terminal domain-like"/>
    <property type="match status" value="1"/>
</dbReference>
<keyword evidence="3" id="KW-0597">Phosphoprotein</keyword>
<dbReference type="InterPro" id="IPR007229">
    <property type="entry name" value="Nic_PRibTrfase-Fam"/>
</dbReference>
<organism evidence="6 7">
    <name type="scientific">Archangium minus</name>
    <dbReference type="NCBI Taxonomy" id="83450"/>
    <lineage>
        <taxon>Bacteria</taxon>
        <taxon>Pseudomonadati</taxon>
        <taxon>Myxococcota</taxon>
        <taxon>Myxococcia</taxon>
        <taxon>Myxococcales</taxon>
        <taxon>Cystobacterineae</taxon>
        <taxon>Archangiaceae</taxon>
        <taxon>Archangium</taxon>
    </lineage>
</organism>
<evidence type="ECO:0000313" key="7">
    <source>
        <dbReference type="Proteomes" id="UP001611383"/>
    </source>
</evidence>
<dbReference type="SUPFAM" id="SSF54675">
    <property type="entry name" value="Nicotinate/Quinolinate PRTase N-terminal domain-like"/>
    <property type="match status" value="1"/>
</dbReference>
<keyword evidence="4" id="KW-0436">Ligase</keyword>
<proteinExistence type="predicted"/>
<comment type="pathway">
    <text evidence="1">Cofactor biosynthesis; NAD(+) biosynthesis; nicotinate D-ribonucleotide from nicotinate: step 1/1.</text>
</comment>
<dbReference type="Proteomes" id="UP001611383">
    <property type="component" value="Chromosome"/>
</dbReference>
<protein>
    <recommendedName>
        <fullName evidence="2">nicotinate phosphoribosyltransferase</fullName>
        <ecNumber evidence="2">6.3.4.21</ecNumber>
    </recommendedName>
</protein>
<sequence length="483" mass="53222">MGSSLLATDGYKFSMAEAGWPLRRETFYYSHRKGGQQVVPLDLESYVRGLLPEPAESDYAYLARNSYEMGAGFKAAIQQKQKLVIRALPKGTRFYAREPVFSVTGPSAMVSWLEPLLLQLNFRIQIATQALADREALAKALAVLSCEEEKRIALETLDAVGVKPVPITVDAEGYYARVMAVVRELVEAVKDPSRIFEVGLRAATCLEQHEIALRACKDAGVMRTSNVLLAQKLGMIPVGTMGHEHVQRYGSDEAAFRAIRERRPERSSYLLDTYDTLSSGLPSAFRLVHEDPHAGDSIRFDSGDKKKQYTLAVSRAKEEGIKPVLILEDGLDAQATREFEALRHQYGWEPSKQFYGYGGFIVARTMVCPYTRDRVAAVYKLARTGHQPTMKFGNELAEGKQSIPGVPVVFRRRSGSGPIGLIGQEGEPVPEGYELLSGATPEAAAAIPAPATGELRVAYTPATQALVDELRHRHFPKSAAHHS</sequence>
<keyword evidence="6" id="KW-0808">Transferase</keyword>
<evidence type="ECO:0000256" key="5">
    <source>
        <dbReference type="ARBA" id="ARBA00022642"/>
    </source>
</evidence>
<gene>
    <name evidence="6" type="ORF">F0U60_14510</name>
</gene>
<dbReference type="EC" id="6.3.4.21" evidence="2"/>
<dbReference type="PANTHER" id="PTHR11098">
    <property type="entry name" value="NICOTINATE PHOSPHORIBOSYLTRANSFERASE"/>
    <property type="match status" value="1"/>
</dbReference>
<keyword evidence="6" id="KW-0328">Glycosyltransferase</keyword>
<dbReference type="GO" id="GO:0016757">
    <property type="term" value="F:glycosyltransferase activity"/>
    <property type="evidence" value="ECO:0007669"/>
    <property type="project" value="UniProtKB-KW"/>
</dbReference>
<accession>A0ABY9WNL1</accession>
<dbReference type="Gene3D" id="3.20.140.10">
    <property type="entry name" value="nicotinate phosphoribosyltransferase"/>
    <property type="match status" value="1"/>
</dbReference>
<name>A0ABY9WNL1_9BACT</name>
<reference evidence="6 7" key="1">
    <citation type="submission" date="2019-08" db="EMBL/GenBank/DDBJ databases">
        <title>Archangium and Cystobacter genomes.</title>
        <authorList>
            <person name="Chen I.-C.K."/>
            <person name="Wielgoss S."/>
        </authorList>
    </citation>
    <scope>NUCLEOTIDE SEQUENCE [LARGE SCALE GENOMIC DNA]</scope>
    <source>
        <strain evidence="6 7">Cbm 6</strain>
    </source>
</reference>
<evidence type="ECO:0000256" key="2">
    <source>
        <dbReference type="ARBA" id="ARBA00013236"/>
    </source>
</evidence>
<evidence type="ECO:0000256" key="4">
    <source>
        <dbReference type="ARBA" id="ARBA00022598"/>
    </source>
</evidence>
<evidence type="ECO:0000256" key="1">
    <source>
        <dbReference type="ARBA" id="ARBA00004952"/>
    </source>
</evidence>
<keyword evidence="5" id="KW-0662">Pyridine nucleotide biosynthesis</keyword>
<dbReference type="PANTHER" id="PTHR11098:SF1">
    <property type="entry name" value="NICOTINATE PHOSPHORIBOSYLTRANSFERASE"/>
    <property type="match status" value="1"/>
</dbReference>
<dbReference type="InterPro" id="IPR036068">
    <property type="entry name" value="Nicotinate_pribotase-like_C"/>
</dbReference>
<evidence type="ECO:0000313" key="6">
    <source>
        <dbReference type="EMBL" id="WNG45183.1"/>
    </source>
</evidence>
<evidence type="ECO:0000256" key="3">
    <source>
        <dbReference type="ARBA" id="ARBA00022553"/>
    </source>
</evidence>
<dbReference type="RefSeq" id="WP_395819459.1">
    <property type="nucleotide sequence ID" value="NZ_CP043494.1"/>
</dbReference>